<dbReference type="PANTHER" id="PTHR11439:SF483">
    <property type="entry name" value="PEPTIDE SYNTHASE GLIP-LIKE, PUTATIVE (AFU_ORTHOLOGUE AFUA_3G12920)-RELATED"/>
    <property type="match status" value="1"/>
</dbReference>
<dbReference type="Proteomes" id="UP000765509">
    <property type="component" value="Unassembled WGS sequence"/>
</dbReference>
<sequence length="108" mass="11812">MEGCKAMVTPLTPNENLLQATFRKMKVNYRSAIGSISYLSTATSTKSSFAGNALSKYLEQPGIKHWKAFILVLKYLRGSCDRGLYYSENKDNGITAYSDAVGTPFGVG</sequence>
<keyword evidence="2" id="KW-1185">Reference proteome</keyword>
<proteinExistence type="predicted"/>
<evidence type="ECO:0000313" key="1">
    <source>
        <dbReference type="EMBL" id="MBW0470527.1"/>
    </source>
</evidence>
<dbReference type="EMBL" id="AVOT02002483">
    <property type="protein sequence ID" value="MBW0470527.1"/>
    <property type="molecule type" value="Genomic_DNA"/>
</dbReference>
<dbReference type="PANTHER" id="PTHR11439">
    <property type="entry name" value="GAG-POL-RELATED RETROTRANSPOSON"/>
    <property type="match status" value="1"/>
</dbReference>
<gene>
    <name evidence="1" type="ORF">O181_010242</name>
</gene>
<name>A0A9Q3BS78_9BASI</name>
<comment type="caution">
    <text evidence="1">The sequence shown here is derived from an EMBL/GenBank/DDBJ whole genome shotgun (WGS) entry which is preliminary data.</text>
</comment>
<reference evidence="1" key="1">
    <citation type="submission" date="2021-03" db="EMBL/GenBank/DDBJ databases">
        <title>Draft genome sequence of rust myrtle Austropuccinia psidii MF-1, a brazilian biotype.</title>
        <authorList>
            <person name="Quecine M.C."/>
            <person name="Pachon D.M.R."/>
            <person name="Bonatelli M.L."/>
            <person name="Correr F.H."/>
            <person name="Franceschini L.M."/>
            <person name="Leite T.F."/>
            <person name="Margarido G.R.A."/>
            <person name="Almeida C.A."/>
            <person name="Ferrarezi J.A."/>
            <person name="Labate C.A."/>
        </authorList>
    </citation>
    <scope>NUCLEOTIDE SEQUENCE</scope>
    <source>
        <strain evidence="1">MF-1</strain>
    </source>
</reference>
<dbReference type="OrthoDB" id="413760at2759"/>
<accession>A0A9Q3BS78</accession>
<dbReference type="AlphaFoldDB" id="A0A9Q3BS78"/>
<evidence type="ECO:0000313" key="2">
    <source>
        <dbReference type="Proteomes" id="UP000765509"/>
    </source>
</evidence>
<protein>
    <recommendedName>
        <fullName evidence="3">Reverse transcriptase Ty1/copia-type domain-containing protein</fullName>
    </recommendedName>
</protein>
<organism evidence="1 2">
    <name type="scientific">Austropuccinia psidii MF-1</name>
    <dbReference type="NCBI Taxonomy" id="1389203"/>
    <lineage>
        <taxon>Eukaryota</taxon>
        <taxon>Fungi</taxon>
        <taxon>Dikarya</taxon>
        <taxon>Basidiomycota</taxon>
        <taxon>Pucciniomycotina</taxon>
        <taxon>Pucciniomycetes</taxon>
        <taxon>Pucciniales</taxon>
        <taxon>Sphaerophragmiaceae</taxon>
        <taxon>Austropuccinia</taxon>
    </lineage>
</organism>
<evidence type="ECO:0008006" key="3">
    <source>
        <dbReference type="Google" id="ProtNLM"/>
    </source>
</evidence>